<feature type="binding site" evidence="9">
    <location>
        <begin position="176"/>
        <end position="178"/>
    </location>
    <ligand>
        <name>ATP</name>
        <dbReference type="ChEBI" id="CHEBI:30616"/>
    </ligand>
</feature>
<name>A0A1W6BUG5_9BACT</name>
<dbReference type="KEGG" id="ccun:CCUN_0049"/>
<evidence type="ECO:0000313" key="11">
    <source>
        <dbReference type="Proteomes" id="UP000192902"/>
    </source>
</evidence>
<evidence type="ECO:0000256" key="7">
    <source>
        <dbReference type="ARBA" id="ARBA00022842"/>
    </source>
</evidence>
<dbReference type="InterPro" id="IPR004472">
    <property type="entry name" value="DTB_synth_BioD"/>
</dbReference>
<dbReference type="GO" id="GO:0005524">
    <property type="term" value="F:ATP binding"/>
    <property type="evidence" value="ECO:0007669"/>
    <property type="project" value="UniProtKB-UniRule"/>
</dbReference>
<evidence type="ECO:0000256" key="2">
    <source>
        <dbReference type="ARBA" id="ARBA00022598"/>
    </source>
</evidence>
<dbReference type="Gene3D" id="3.40.50.300">
    <property type="entry name" value="P-loop containing nucleotide triphosphate hydrolases"/>
    <property type="match status" value="1"/>
</dbReference>
<comment type="similarity">
    <text evidence="9">Belongs to the dethiobiotin synthetase family.</text>
</comment>
<keyword evidence="7 9" id="KW-0460">Magnesium</keyword>
<comment type="function">
    <text evidence="9">Catalyzes a mechanistically unusual reaction, the ATP-dependent insertion of CO2 between the N7 and N8 nitrogen atoms of 7,8-diaminopelargonic acid (DAPA, also called 7,8-diammoniononanoate) to form a ureido ring.</text>
</comment>
<dbReference type="AlphaFoldDB" id="A0A1W6BUG5"/>
<evidence type="ECO:0000256" key="1">
    <source>
        <dbReference type="ARBA" id="ARBA00022490"/>
    </source>
</evidence>
<comment type="caution">
    <text evidence="9">Lacks conserved residue(s) required for the propagation of feature annotation.</text>
</comment>
<dbReference type="Proteomes" id="UP000192902">
    <property type="component" value="Chromosome"/>
</dbReference>
<gene>
    <name evidence="9 10" type="primary">bioD</name>
    <name evidence="10" type="ORF">CCUN_0049</name>
</gene>
<feature type="binding site" evidence="9">
    <location>
        <position position="40"/>
    </location>
    <ligand>
        <name>Mg(2+)</name>
        <dbReference type="ChEBI" id="CHEBI:18420"/>
    </ligand>
</feature>
<keyword evidence="2 9" id="KW-0436">Ligase</keyword>
<feature type="binding site" evidence="9">
    <location>
        <position position="40"/>
    </location>
    <ligand>
        <name>ATP</name>
        <dbReference type="ChEBI" id="CHEBI:30616"/>
    </ligand>
</feature>
<dbReference type="eggNOG" id="COG0132">
    <property type="taxonomic scope" value="Bacteria"/>
</dbReference>
<dbReference type="OrthoDB" id="9802097at2"/>
<organism evidence="10 11">
    <name type="scientific">Campylobacter cuniculorum DSM 23162 = LMG 24588</name>
    <dbReference type="NCBI Taxonomy" id="1121267"/>
    <lineage>
        <taxon>Bacteria</taxon>
        <taxon>Pseudomonadati</taxon>
        <taxon>Campylobacterota</taxon>
        <taxon>Epsilonproteobacteria</taxon>
        <taxon>Campylobacterales</taxon>
        <taxon>Campylobacteraceae</taxon>
        <taxon>Campylobacter</taxon>
    </lineage>
</organism>
<keyword evidence="1 9" id="KW-0963">Cytoplasm</keyword>
<comment type="pathway">
    <text evidence="9">Cofactor biosynthesis; biotin biosynthesis; biotin from 7,8-diaminononanoate: step 1/2.</text>
</comment>
<evidence type="ECO:0000256" key="9">
    <source>
        <dbReference type="HAMAP-Rule" id="MF_00336"/>
    </source>
</evidence>
<feature type="binding site" evidence="9">
    <location>
        <position position="15"/>
    </location>
    <ligand>
        <name>Mg(2+)</name>
        <dbReference type="ChEBI" id="CHEBI:18420"/>
    </ligand>
</feature>
<sequence length="197" mass="22448">MKIYVSAIHTDVGKTHFSAVFCANFGYDYFKLIQAGNPTDSEFIAKTSPKTRIFKNGITLQTPASPHVGKKLEHANYQALKIALPESENLLIELAGGIFTPLDERYTMIDFMERFKFPTFLIAKYYLGSINHILSSVEALKRRNIKILALVMMGEKEPLQDEFVQNYTQIPLINLPFLTQNLILNPHLKEQIKSLIK</sequence>
<comment type="catalytic activity">
    <reaction evidence="9">
        <text>(7R,8S)-7,8-diammoniononanoate + CO2 + ATP = (4R,5S)-dethiobiotin + ADP + phosphate + 3 H(+)</text>
        <dbReference type="Rhea" id="RHEA:15805"/>
        <dbReference type="ChEBI" id="CHEBI:15378"/>
        <dbReference type="ChEBI" id="CHEBI:16526"/>
        <dbReference type="ChEBI" id="CHEBI:30616"/>
        <dbReference type="ChEBI" id="CHEBI:43474"/>
        <dbReference type="ChEBI" id="CHEBI:149469"/>
        <dbReference type="ChEBI" id="CHEBI:149473"/>
        <dbReference type="ChEBI" id="CHEBI:456216"/>
        <dbReference type="EC" id="6.3.3.3"/>
    </reaction>
</comment>
<comment type="catalytic activity">
    <reaction evidence="8">
        <text>(7R,8S)-8-amino-7-(carboxyamino)nonanoate + ATP = (4R,5S)-dethiobiotin + ADP + phosphate + H(+)</text>
        <dbReference type="Rhea" id="RHEA:63684"/>
        <dbReference type="ChEBI" id="CHEBI:15378"/>
        <dbReference type="ChEBI" id="CHEBI:30616"/>
        <dbReference type="ChEBI" id="CHEBI:43474"/>
        <dbReference type="ChEBI" id="CHEBI:149470"/>
        <dbReference type="ChEBI" id="CHEBI:149473"/>
        <dbReference type="ChEBI" id="CHEBI:456216"/>
    </reaction>
</comment>
<dbReference type="UniPathway" id="UPA00078">
    <property type="reaction ID" value="UER00161"/>
</dbReference>
<keyword evidence="4 9" id="KW-0547">Nucleotide-binding</keyword>
<dbReference type="RefSeq" id="WP_027304951.1">
    <property type="nucleotide sequence ID" value="NZ_CP020867.1"/>
</dbReference>
<dbReference type="EC" id="6.3.3.3" evidence="9"/>
<keyword evidence="5 9" id="KW-0093">Biotin biosynthesis</keyword>
<dbReference type="GO" id="GO:0000287">
    <property type="term" value="F:magnesium ion binding"/>
    <property type="evidence" value="ECO:0007669"/>
    <property type="project" value="UniProtKB-UniRule"/>
</dbReference>
<evidence type="ECO:0000313" key="10">
    <source>
        <dbReference type="EMBL" id="ARJ55718.1"/>
    </source>
</evidence>
<dbReference type="GO" id="GO:0009102">
    <property type="term" value="P:biotin biosynthetic process"/>
    <property type="evidence" value="ECO:0007669"/>
    <property type="project" value="UniProtKB-UniRule"/>
</dbReference>
<keyword evidence="6 9" id="KW-0067">ATP-binding</keyword>
<dbReference type="EMBL" id="CP020867">
    <property type="protein sequence ID" value="ARJ55718.1"/>
    <property type="molecule type" value="Genomic_DNA"/>
</dbReference>
<dbReference type="STRING" id="1121267.CCUN_0049"/>
<dbReference type="CDD" id="cd03109">
    <property type="entry name" value="DTBS"/>
    <property type="match status" value="1"/>
</dbReference>
<comment type="subunit">
    <text evidence="9">Homodimer.</text>
</comment>
<dbReference type="GO" id="GO:0005829">
    <property type="term" value="C:cytosol"/>
    <property type="evidence" value="ECO:0007669"/>
    <property type="project" value="TreeGrafter"/>
</dbReference>
<comment type="subcellular location">
    <subcellularLocation>
        <location evidence="9">Cytoplasm</location>
    </subcellularLocation>
</comment>
<dbReference type="SUPFAM" id="SSF52540">
    <property type="entry name" value="P-loop containing nucleoside triphosphate hydrolases"/>
    <property type="match status" value="1"/>
</dbReference>
<feature type="active site" evidence="9">
    <location>
        <position position="31"/>
    </location>
</feature>
<evidence type="ECO:0000256" key="8">
    <source>
        <dbReference type="ARBA" id="ARBA00047386"/>
    </source>
</evidence>
<feature type="binding site" evidence="9">
    <location>
        <begin position="11"/>
        <end position="16"/>
    </location>
    <ligand>
        <name>ATP</name>
        <dbReference type="ChEBI" id="CHEBI:30616"/>
    </ligand>
</feature>
<evidence type="ECO:0000256" key="6">
    <source>
        <dbReference type="ARBA" id="ARBA00022840"/>
    </source>
</evidence>
<comment type="cofactor">
    <cofactor evidence="9">
        <name>Mg(2+)</name>
        <dbReference type="ChEBI" id="CHEBI:18420"/>
    </cofactor>
</comment>
<evidence type="ECO:0000256" key="3">
    <source>
        <dbReference type="ARBA" id="ARBA00022723"/>
    </source>
</evidence>
<dbReference type="PANTHER" id="PTHR43210:SF2">
    <property type="entry name" value="ATP-DEPENDENT DETHIOBIOTIN SYNTHETASE BIOD 2"/>
    <property type="match status" value="1"/>
</dbReference>
<dbReference type="GO" id="GO:0004141">
    <property type="term" value="F:dethiobiotin synthase activity"/>
    <property type="evidence" value="ECO:0007669"/>
    <property type="project" value="UniProtKB-UniRule"/>
</dbReference>
<protein>
    <recommendedName>
        <fullName evidence="9">ATP-dependent dethiobiotin synthetase BioD</fullName>
        <ecNumber evidence="9">6.3.3.3</ecNumber>
    </recommendedName>
    <alternativeName>
        <fullName evidence="9">DTB synthetase</fullName>
        <shortName evidence="9">DTBS</shortName>
    </alternativeName>
    <alternativeName>
        <fullName evidence="9">Dethiobiotin synthase</fullName>
    </alternativeName>
</protein>
<keyword evidence="3 9" id="KW-0479">Metal-binding</keyword>
<feature type="binding site" evidence="9">
    <location>
        <position position="93"/>
    </location>
    <ligand>
        <name>Mg(2+)</name>
        <dbReference type="ChEBI" id="CHEBI:18420"/>
    </ligand>
</feature>
<evidence type="ECO:0000256" key="4">
    <source>
        <dbReference type="ARBA" id="ARBA00022741"/>
    </source>
</evidence>
<dbReference type="InterPro" id="IPR027417">
    <property type="entry name" value="P-loop_NTPase"/>
</dbReference>
<feature type="binding site" evidence="9">
    <location>
        <begin position="93"/>
        <end position="96"/>
    </location>
    <ligand>
        <name>ATP</name>
        <dbReference type="ChEBI" id="CHEBI:30616"/>
    </ligand>
</feature>
<evidence type="ECO:0000256" key="5">
    <source>
        <dbReference type="ARBA" id="ARBA00022756"/>
    </source>
</evidence>
<accession>A0A1W6BUG5</accession>
<reference evidence="10 11" key="1">
    <citation type="submission" date="2017-04" db="EMBL/GenBank/DDBJ databases">
        <title>Complete genome sequence of the Campylobacter cuniculorum type strain LMG24588.</title>
        <authorList>
            <person name="Miller W.G."/>
            <person name="Yee E."/>
            <person name="Revez J."/>
            <person name="Bono J.L."/>
            <person name="Rossi M."/>
        </authorList>
    </citation>
    <scope>NUCLEOTIDE SEQUENCE [LARGE SCALE GENOMIC DNA]</scope>
    <source>
        <strain evidence="10 11">LMG 24588</strain>
    </source>
</reference>
<dbReference type="PANTHER" id="PTHR43210">
    <property type="entry name" value="DETHIOBIOTIN SYNTHETASE"/>
    <property type="match status" value="1"/>
</dbReference>
<dbReference type="Pfam" id="PF13500">
    <property type="entry name" value="AAA_26"/>
    <property type="match status" value="1"/>
</dbReference>
<proteinExistence type="inferred from homology"/>
<dbReference type="HAMAP" id="MF_00336">
    <property type="entry name" value="BioD"/>
    <property type="match status" value="1"/>
</dbReference>